<keyword evidence="3" id="KW-1185">Reference proteome</keyword>
<accession>A0AA40HN62</accession>
<feature type="region of interest" description="Disordered" evidence="1">
    <location>
        <begin position="278"/>
        <end position="301"/>
    </location>
</feature>
<feature type="region of interest" description="Disordered" evidence="1">
    <location>
        <begin position="44"/>
        <end position="63"/>
    </location>
</feature>
<proteinExistence type="predicted"/>
<organism evidence="2 3">
    <name type="scientific">Cnephaeus nilssonii</name>
    <name type="common">Northern bat</name>
    <name type="synonym">Eptesicus nilssonii</name>
    <dbReference type="NCBI Taxonomy" id="3371016"/>
    <lineage>
        <taxon>Eukaryota</taxon>
        <taxon>Metazoa</taxon>
        <taxon>Chordata</taxon>
        <taxon>Craniata</taxon>
        <taxon>Vertebrata</taxon>
        <taxon>Euteleostomi</taxon>
        <taxon>Mammalia</taxon>
        <taxon>Eutheria</taxon>
        <taxon>Laurasiatheria</taxon>
        <taxon>Chiroptera</taxon>
        <taxon>Yangochiroptera</taxon>
        <taxon>Vespertilionidae</taxon>
        <taxon>Cnephaeus</taxon>
    </lineage>
</organism>
<dbReference type="EMBL" id="JAULJE010000016">
    <property type="protein sequence ID" value="KAK1333837.1"/>
    <property type="molecule type" value="Genomic_DNA"/>
</dbReference>
<dbReference type="Proteomes" id="UP001177744">
    <property type="component" value="Unassembled WGS sequence"/>
</dbReference>
<reference evidence="2" key="1">
    <citation type="submission" date="2023-06" db="EMBL/GenBank/DDBJ databases">
        <title>Reference genome for the Northern bat (Eptesicus nilssonii), a most northern bat species.</title>
        <authorList>
            <person name="Laine V.N."/>
            <person name="Pulliainen A.T."/>
            <person name="Lilley T.M."/>
        </authorList>
    </citation>
    <scope>NUCLEOTIDE SEQUENCE</scope>
    <source>
        <strain evidence="2">BLF_Eptnil</strain>
        <tissue evidence="2">Kidney</tissue>
    </source>
</reference>
<evidence type="ECO:0000256" key="1">
    <source>
        <dbReference type="SAM" id="MobiDB-lite"/>
    </source>
</evidence>
<name>A0AA40HN62_CNENI</name>
<evidence type="ECO:0000313" key="2">
    <source>
        <dbReference type="EMBL" id="KAK1333837.1"/>
    </source>
</evidence>
<protein>
    <submittedName>
        <fullName evidence="2">Uncharacterized protein</fullName>
    </submittedName>
</protein>
<sequence length="301" mass="32790">MQSGRARLGSGPALPHACLPSWAEGTGRCHLVAVGTTIFEDGGTHSHKMAAPSPLSPPAAQGWPKAQASLGWWLPSRPGLPEAQELLTNAQGIVSNHIGHGEAESQGSSEPGYWAQVQVLPQLAGHKQEDWVGVQIQPRGSGRNRQFNATCHSHLQLLLILAPLCLLPLALKNNSKTMWIPATERNKQDYSSHEDRREAVQRWKTLTSPCHTSSQQLCVPAGCPGPNQKGSDLHYHHLSTIQNYNIIADIGPVHDLIMHLVHQLAVCPLVPQAFRKPPAPRRLSKGLAPAQTDRQLPRFGF</sequence>
<evidence type="ECO:0000313" key="3">
    <source>
        <dbReference type="Proteomes" id="UP001177744"/>
    </source>
</evidence>
<gene>
    <name evidence="2" type="ORF">QTO34_006225</name>
</gene>
<comment type="caution">
    <text evidence="2">The sequence shown here is derived from an EMBL/GenBank/DDBJ whole genome shotgun (WGS) entry which is preliminary data.</text>
</comment>
<dbReference type="AlphaFoldDB" id="A0AA40HN62"/>